<feature type="region of interest" description="Disordered" evidence="1">
    <location>
        <begin position="1"/>
        <end position="78"/>
    </location>
</feature>
<sequence length="78" mass="8855">GARAGPAPRGGERRGHPAQAQPHGAARVRPRLVRGTPPDREFLLQSETIPRDCHALRRDRPQLPRRRLSGRDRHRPHL</sequence>
<dbReference type="EMBL" id="CADCWN010000063">
    <property type="protein sequence ID" value="CAA9559118.1"/>
    <property type="molecule type" value="Genomic_DNA"/>
</dbReference>
<feature type="non-terminal residue" evidence="2">
    <location>
        <position position="78"/>
    </location>
</feature>
<proteinExistence type="predicted"/>
<dbReference type="AlphaFoldDB" id="A0A6J4UV36"/>
<protein>
    <submittedName>
        <fullName evidence="2">Mobile element protein</fullName>
    </submittedName>
</protein>
<reference evidence="2" key="1">
    <citation type="submission" date="2020-02" db="EMBL/GenBank/DDBJ databases">
        <authorList>
            <person name="Meier V. D."/>
        </authorList>
    </citation>
    <scope>NUCLEOTIDE SEQUENCE</scope>
    <source>
        <strain evidence="2">AVDCRST_MAG18</strain>
    </source>
</reference>
<name>A0A6J4UV36_9BACT</name>
<feature type="compositionally biased region" description="Basic and acidic residues" evidence="1">
    <location>
        <begin position="49"/>
        <end position="62"/>
    </location>
</feature>
<evidence type="ECO:0000256" key="1">
    <source>
        <dbReference type="SAM" id="MobiDB-lite"/>
    </source>
</evidence>
<organism evidence="2">
    <name type="scientific">uncultured Thermomicrobiales bacterium</name>
    <dbReference type="NCBI Taxonomy" id="1645740"/>
    <lineage>
        <taxon>Bacteria</taxon>
        <taxon>Pseudomonadati</taxon>
        <taxon>Thermomicrobiota</taxon>
        <taxon>Thermomicrobia</taxon>
        <taxon>Thermomicrobiales</taxon>
        <taxon>environmental samples</taxon>
    </lineage>
</organism>
<evidence type="ECO:0000313" key="2">
    <source>
        <dbReference type="EMBL" id="CAA9559118.1"/>
    </source>
</evidence>
<feature type="compositionally biased region" description="Basic residues" evidence="1">
    <location>
        <begin position="63"/>
        <end position="78"/>
    </location>
</feature>
<accession>A0A6J4UV36</accession>
<gene>
    <name evidence="2" type="ORF">AVDCRST_MAG18-934</name>
</gene>
<feature type="non-terminal residue" evidence="2">
    <location>
        <position position="1"/>
    </location>
</feature>